<dbReference type="Proteomes" id="UP000831701">
    <property type="component" value="Chromosome 4"/>
</dbReference>
<dbReference type="EMBL" id="CM041534">
    <property type="protein sequence ID" value="KAI3373938.1"/>
    <property type="molecule type" value="Genomic_DNA"/>
</dbReference>
<protein>
    <submittedName>
        <fullName evidence="1">Uncharacterized protein</fullName>
    </submittedName>
</protein>
<evidence type="ECO:0000313" key="2">
    <source>
        <dbReference type="Proteomes" id="UP000831701"/>
    </source>
</evidence>
<comment type="caution">
    <text evidence="1">The sequence shown here is derived from an EMBL/GenBank/DDBJ whole genome shotgun (WGS) entry which is preliminary data.</text>
</comment>
<proteinExistence type="predicted"/>
<accession>A0ACB8X1H3</accession>
<name>A0ACB8X1H3_9TELE</name>
<reference evidence="1" key="1">
    <citation type="submission" date="2022-04" db="EMBL/GenBank/DDBJ databases">
        <title>Jade perch genome.</title>
        <authorList>
            <person name="Chao B."/>
        </authorList>
    </citation>
    <scope>NUCLEOTIDE SEQUENCE</scope>
    <source>
        <strain evidence="1">CB-2022</strain>
    </source>
</reference>
<feature type="non-terminal residue" evidence="1">
    <location>
        <position position="1"/>
    </location>
</feature>
<keyword evidence="2" id="KW-1185">Reference proteome</keyword>
<gene>
    <name evidence="1" type="ORF">L3Q82_022507</name>
</gene>
<organism evidence="1 2">
    <name type="scientific">Scortum barcoo</name>
    <name type="common">barcoo grunter</name>
    <dbReference type="NCBI Taxonomy" id="214431"/>
    <lineage>
        <taxon>Eukaryota</taxon>
        <taxon>Metazoa</taxon>
        <taxon>Chordata</taxon>
        <taxon>Craniata</taxon>
        <taxon>Vertebrata</taxon>
        <taxon>Euteleostomi</taxon>
        <taxon>Actinopterygii</taxon>
        <taxon>Neopterygii</taxon>
        <taxon>Teleostei</taxon>
        <taxon>Neoteleostei</taxon>
        <taxon>Acanthomorphata</taxon>
        <taxon>Eupercaria</taxon>
        <taxon>Centrarchiformes</taxon>
        <taxon>Terapontoidei</taxon>
        <taxon>Terapontidae</taxon>
        <taxon>Scortum</taxon>
    </lineage>
</organism>
<evidence type="ECO:0000313" key="1">
    <source>
        <dbReference type="EMBL" id="KAI3373938.1"/>
    </source>
</evidence>
<feature type="non-terminal residue" evidence="1">
    <location>
        <position position="212"/>
    </location>
</feature>
<sequence length="212" mass="24239">LTSERNLTWTHHTDFITNSARQQALLPPQAAEAQHGLKDTLCSFYRCTIESILTDCIIAWYSSSCTALQPTEQAKIRSKQRLQTTGGWRTAVTQRLWLLARVGRRPCLGLCAQTRWRSRTARRTLSSLQARLIRRGWTEDGKKMGRQFTHFDSSPRQPSVSRSDGNQGPKRVEICPKDPRIGRIVVVNSRKVDVDKETSSEKKAEEAEQMKW</sequence>